<proteinExistence type="predicted"/>
<dbReference type="OrthoDB" id="500962at2"/>
<evidence type="ECO:0000313" key="3">
    <source>
        <dbReference type="Proteomes" id="UP000198744"/>
    </source>
</evidence>
<keyword evidence="1" id="KW-0732">Signal</keyword>
<reference evidence="2 3" key="1">
    <citation type="submission" date="2016-10" db="EMBL/GenBank/DDBJ databases">
        <authorList>
            <person name="de Groot N.N."/>
        </authorList>
    </citation>
    <scope>NUCLEOTIDE SEQUENCE [LARGE SCALE GENOMIC DNA]</scope>
    <source>
        <strain evidence="2 3">DSM 8423</strain>
    </source>
</reference>
<keyword evidence="3" id="KW-1185">Reference proteome</keyword>
<protein>
    <submittedName>
        <fullName evidence="2">VPLPA-CTERM protein sorting domain-containing protein</fullName>
    </submittedName>
</protein>
<organism evidence="2 3">
    <name type="scientific">Syntrophus gentianae</name>
    <dbReference type="NCBI Taxonomy" id="43775"/>
    <lineage>
        <taxon>Bacteria</taxon>
        <taxon>Pseudomonadati</taxon>
        <taxon>Thermodesulfobacteriota</taxon>
        <taxon>Syntrophia</taxon>
        <taxon>Syntrophales</taxon>
        <taxon>Syntrophaceae</taxon>
        <taxon>Syntrophus</taxon>
    </lineage>
</organism>
<dbReference type="EMBL" id="FOBS01000002">
    <property type="protein sequence ID" value="SEM01191.1"/>
    <property type="molecule type" value="Genomic_DNA"/>
</dbReference>
<evidence type="ECO:0000256" key="1">
    <source>
        <dbReference type="SAM" id="SignalP"/>
    </source>
</evidence>
<gene>
    <name evidence="2" type="ORF">SAMN04489760_102147</name>
</gene>
<accession>A0A1H7UW66</accession>
<feature type="signal peptide" evidence="1">
    <location>
        <begin position="1"/>
        <end position="26"/>
    </location>
</feature>
<dbReference type="Proteomes" id="UP000198744">
    <property type="component" value="Unassembled WGS sequence"/>
</dbReference>
<feature type="chain" id="PRO_5011726124" evidence="1">
    <location>
        <begin position="27"/>
        <end position="231"/>
    </location>
</feature>
<name>A0A1H7UW66_9BACT</name>
<dbReference type="NCBIfam" id="TIGR03370">
    <property type="entry name" value="VPLPA-CTERM"/>
    <property type="match status" value="1"/>
</dbReference>
<dbReference type="AlphaFoldDB" id="A0A1H7UW66"/>
<dbReference type="InterPro" id="IPR022472">
    <property type="entry name" value="VPLPA-CTERM"/>
</dbReference>
<evidence type="ECO:0000313" key="2">
    <source>
        <dbReference type="EMBL" id="SEM01191.1"/>
    </source>
</evidence>
<dbReference type="RefSeq" id="WP_093882070.1">
    <property type="nucleotide sequence ID" value="NZ_FOBS01000002.1"/>
</dbReference>
<sequence>MKIGRIWTFLAAVMVVCGLAGGQAQASMITYSLGTAFTGQVNPNSTLTSNGWLMATFDDGGTSGKVTLTLTSGLGVASEFISQVDFNVNSAVDPSNLAIKWTGGTANGIVKKIIAQDQNDQRAGGSHGYDIELQFKTASANRFDGVGETVILTLTGIGLTAGDFACLNAGTGDSAHIAAHIQGLAANLPDPEDSTWIKDSTPVPLPAAVWLLGPGLLGLTVIRRKRSLLKE</sequence>